<dbReference type="STRING" id="695939.SAMN00790413_03545"/>
<proteinExistence type="predicted"/>
<dbReference type="AlphaFoldDB" id="A0A1W1UXI5"/>
<accession>A0A1W1UXI5</accession>
<evidence type="ECO:0000313" key="1">
    <source>
        <dbReference type="EMBL" id="SMB85792.1"/>
    </source>
</evidence>
<keyword evidence="2" id="KW-1185">Reference proteome</keyword>
<dbReference type="RefSeq" id="WP_084047466.1">
    <property type="nucleotide sequence ID" value="NZ_FWWU01000008.1"/>
</dbReference>
<dbReference type="OrthoDB" id="72170at2"/>
<name>A0A1W1UXI5_9DEIO</name>
<evidence type="ECO:0000313" key="2">
    <source>
        <dbReference type="Proteomes" id="UP000192582"/>
    </source>
</evidence>
<gene>
    <name evidence="1" type="ORF">SAMN00790413_03545</name>
</gene>
<sequence length="137" mass="14797">MITRDEIRALTRPLFARVAAALGQDLEIVPPGKPVGDFDDDGRRQVEAGTSVPVRGLLMPASTQTQQAAAGSDLPIPKFEVYLPHDAPVAEPGWHLMFEDVAYYPTADARDEGLQGLHVVWFAPLGAPGEVIERGEP</sequence>
<protein>
    <submittedName>
        <fullName evidence="1">Uncharacterized protein</fullName>
    </submittedName>
</protein>
<dbReference type="Proteomes" id="UP000192582">
    <property type="component" value="Unassembled WGS sequence"/>
</dbReference>
<organism evidence="1 2">
    <name type="scientific">Deinococcus hopiensis KR-140</name>
    <dbReference type="NCBI Taxonomy" id="695939"/>
    <lineage>
        <taxon>Bacteria</taxon>
        <taxon>Thermotogati</taxon>
        <taxon>Deinococcota</taxon>
        <taxon>Deinococci</taxon>
        <taxon>Deinococcales</taxon>
        <taxon>Deinococcaceae</taxon>
        <taxon>Deinococcus</taxon>
    </lineage>
</organism>
<reference evidence="1 2" key="1">
    <citation type="submission" date="2017-04" db="EMBL/GenBank/DDBJ databases">
        <authorList>
            <person name="Afonso C.L."/>
            <person name="Miller P.J."/>
            <person name="Scott M.A."/>
            <person name="Spackman E."/>
            <person name="Goraichik I."/>
            <person name="Dimitrov K.M."/>
            <person name="Suarez D.L."/>
            <person name="Swayne D.E."/>
        </authorList>
    </citation>
    <scope>NUCLEOTIDE SEQUENCE [LARGE SCALE GENOMIC DNA]</scope>
    <source>
        <strain evidence="1 2">KR-140</strain>
    </source>
</reference>
<dbReference type="EMBL" id="FWWU01000008">
    <property type="protein sequence ID" value="SMB85792.1"/>
    <property type="molecule type" value="Genomic_DNA"/>
</dbReference>